<dbReference type="Proteomes" id="UP000887579">
    <property type="component" value="Unplaced"/>
</dbReference>
<protein>
    <submittedName>
        <fullName evidence="2">Uncharacterized protein</fullName>
    </submittedName>
</protein>
<evidence type="ECO:0000313" key="2">
    <source>
        <dbReference type="WBParaSite" id="ES5_v2.g15776.t1"/>
    </source>
</evidence>
<name>A0AC34FG43_9BILA</name>
<proteinExistence type="predicted"/>
<accession>A0AC34FG43</accession>
<dbReference type="WBParaSite" id="ES5_v2.g15776.t1">
    <property type="protein sequence ID" value="ES5_v2.g15776.t1"/>
    <property type="gene ID" value="ES5_v2.g15776"/>
</dbReference>
<sequence length="152" mass="17875">MAGMGSAGKSTIIRHLKFLCTKNSNYKYCNEDWSEKKDEEIECDDEIWKNKIRENIINAFDIFIKQVYKNEDKFESEELEVFAKSLEHLYANKSEIPSVEMSDLFREHLINLLNDPAFKKALAQKNKIQIDEAERKPFDGLSYFLNEIKLKV</sequence>
<reference evidence="2" key="1">
    <citation type="submission" date="2022-11" db="UniProtKB">
        <authorList>
            <consortium name="WormBaseParasite"/>
        </authorList>
    </citation>
    <scope>IDENTIFICATION</scope>
</reference>
<organism evidence="1 2">
    <name type="scientific">Panagrolaimus sp. ES5</name>
    <dbReference type="NCBI Taxonomy" id="591445"/>
    <lineage>
        <taxon>Eukaryota</taxon>
        <taxon>Metazoa</taxon>
        <taxon>Ecdysozoa</taxon>
        <taxon>Nematoda</taxon>
        <taxon>Chromadorea</taxon>
        <taxon>Rhabditida</taxon>
        <taxon>Tylenchina</taxon>
        <taxon>Panagrolaimomorpha</taxon>
        <taxon>Panagrolaimoidea</taxon>
        <taxon>Panagrolaimidae</taxon>
        <taxon>Panagrolaimus</taxon>
    </lineage>
</organism>
<evidence type="ECO:0000313" key="1">
    <source>
        <dbReference type="Proteomes" id="UP000887579"/>
    </source>
</evidence>